<reference evidence="2" key="1">
    <citation type="submission" date="2018-02" db="EMBL/GenBank/DDBJ databases">
        <title>Rhizophora mucronata_Transcriptome.</title>
        <authorList>
            <person name="Meera S.P."/>
            <person name="Sreeshan A."/>
            <person name="Augustine A."/>
        </authorList>
    </citation>
    <scope>NUCLEOTIDE SEQUENCE</scope>
    <source>
        <tissue evidence="2">Leaf</tissue>
    </source>
</reference>
<name>A0A2P2LDI1_RHIMU</name>
<evidence type="ECO:0000313" key="2">
    <source>
        <dbReference type="EMBL" id="MBX16032.1"/>
    </source>
</evidence>
<dbReference type="AlphaFoldDB" id="A0A2P2LDI1"/>
<keyword evidence="1" id="KW-0812">Transmembrane</keyword>
<organism evidence="2">
    <name type="scientific">Rhizophora mucronata</name>
    <name type="common">Asiatic mangrove</name>
    <dbReference type="NCBI Taxonomy" id="61149"/>
    <lineage>
        <taxon>Eukaryota</taxon>
        <taxon>Viridiplantae</taxon>
        <taxon>Streptophyta</taxon>
        <taxon>Embryophyta</taxon>
        <taxon>Tracheophyta</taxon>
        <taxon>Spermatophyta</taxon>
        <taxon>Magnoliopsida</taxon>
        <taxon>eudicotyledons</taxon>
        <taxon>Gunneridae</taxon>
        <taxon>Pentapetalae</taxon>
        <taxon>rosids</taxon>
        <taxon>fabids</taxon>
        <taxon>Malpighiales</taxon>
        <taxon>Rhizophoraceae</taxon>
        <taxon>Rhizophora</taxon>
    </lineage>
</organism>
<keyword evidence="1" id="KW-1133">Transmembrane helix</keyword>
<evidence type="ECO:0000256" key="1">
    <source>
        <dbReference type="SAM" id="Phobius"/>
    </source>
</evidence>
<protein>
    <submittedName>
        <fullName evidence="2">Uncharacterized protein</fullName>
    </submittedName>
</protein>
<keyword evidence="1" id="KW-0472">Membrane</keyword>
<dbReference type="EMBL" id="GGEC01035548">
    <property type="protein sequence ID" value="MBX16032.1"/>
    <property type="molecule type" value="Transcribed_RNA"/>
</dbReference>
<proteinExistence type="predicted"/>
<sequence>MGVSNVPFGDLSLSDEPSNDRVAAFLFSNSILLPLSAFLVKSLCNSNKKKK</sequence>
<accession>A0A2P2LDI1</accession>
<feature type="transmembrane region" description="Helical" evidence="1">
    <location>
        <begin position="22"/>
        <end position="44"/>
    </location>
</feature>